<dbReference type="InterPro" id="IPR024977">
    <property type="entry name" value="Apc4-like_WD40_dom"/>
</dbReference>
<dbReference type="SUPFAM" id="SSF117289">
    <property type="entry name" value="Nucleoporin domain"/>
    <property type="match status" value="1"/>
</dbReference>
<dbReference type="EMBL" id="CAJOBI010341604">
    <property type="protein sequence ID" value="CAF5213699.1"/>
    <property type="molecule type" value="Genomic_DNA"/>
</dbReference>
<dbReference type="AlphaFoldDB" id="A0A8S3JBR6"/>
<feature type="non-terminal residue" evidence="2">
    <location>
        <position position="69"/>
    </location>
</feature>
<accession>A0A8S3JBR6</accession>
<protein>
    <recommendedName>
        <fullName evidence="1">Anaphase-promoting complex subunit 4-like WD40 domain-containing protein</fullName>
    </recommendedName>
</protein>
<feature type="non-terminal residue" evidence="2">
    <location>
        <position position="1"/>
    </location>
</feature>
<evidence type="ECO:0000313" key="3">
    <source>
        <dbReference type="Proteomes" id="UP000676336"/>
    </source>
</evidence>
<dbReference type="Proteomes" id="UP000676336">
    <property type="component" value="Unassembled WGS sequence"/>
</dbReference>
<dbReference type="Pfam" id="PF12894">
    <property type="entry name" value="ANAPC4_WD40"/>
    <property type="match status" value="1"/>
</dbReference>
<feature type="domain" description="Anaphase-promoting complex subunit 4-like WD40" evidence="1">
    <location>
        <begin position="8"/>
        <end position="69"/>
    </location>
</feature>
<organism evidence="2 3">
    <name type="scientific">Rotaria magnacalcarata</name>
    <dbReference type="NCBI Taxonomy" id="392030"/>
    <lineage>
        <taxon>Eukaryota</taxon>
        <taxon>Metazoa</taxon>
        <taxon>Spiralia</taxon>
        <taxon>Gnathifera</taxon>
        <taxon>Rotifera</taxon>
        <taxon>Eurotatoria</taxon>
        <taxon>Bdelloidea</taxon>
        <taxon>Philodinida</taxon>
        <taxon>Philodinidae</taxon>
        <taxon>Rotaria</taxon>
    </lineage>
</organism>
<comment type="caution">
    <text evidence="2">The sequence shown here is derived from an EMBL/GenBank/DDBJ whole genome shotgun (WGS) entry which is preliminary data.</text>
</comment>
<reference evidence="2" key="1">
    <citation type="submission" date="2021-02" db="EMBL/GenBank/DDBJ databases">
        <authorList>
            <person name="Nowell W R."/>
        </authorList>
    </citation>
    <scope>NUCLEOTIDE SEQUENCE</scope>
</reference>
<name>A0A8S3JBR6_9BILA</name>
<gene>
    <name evidence="2" type="ORF">SMN809_LOCUS79094</name>
</gene>
<sequence>VIAYQAYIRKVWALGTRNQRKKPISLAWRPDGQILAVTFSNRTLVLASVQDGHQLLSEPSPFEVRAMNW</sequence>
<evidence type="ECO:0000313" key="2">
    <source>
        <dbReference type="EMBL" id="CAF5213699.1"/>
    </source>
</evidence>
<proteinExistence type="predicted"/>
<evidence type="ECO:0000259" key="1">
    <source>
        <dbReference type="Pfam" id="PF12894"/>
    </source>
</evidence>